<proteinExistence type="predicted"/>
<feature type="domain" description="BRCT" evidence="3">
    <location>
        <begin position="1"/>
        <end position="85"/>
    </location>
</feature>
<evidence type="ECO:0000313" key="5">
    <source>
        <dbReference type="Proteomes" id="UP001054889"/>
    </source>
</evidence>
<feature type="compositionally biased region" description="Low complexity" evidence="2">
    <location>
        <begin position="287"/>
        <end position="301"/>
    </location>
</feature>
<dbReference type="Gene3D" id="3.40.50.10190">
    <property type="entry name" value="BRCT domain"/>
    <property type="match status" value="3"/>
</dbReference>
<dbReference type="InterPro" id="IPR001357">
    <property type="entry name" value="BRCT_dom"/>
</dbReference>
<dbReference type="GO" id="GO:0006270">
    <property type="term" value="P:DNA replication initiation"/>
    <property type="evidence" value="ECO:0007669"/>
    <property type="project" value="TreeGrafter"/>
</dbReference>
<evidence type="ECO:0000313" key="4">
    <source>
        <dbReference type="EMBL" id="GJN07350.1"/>
    </source>
</evidence>
<accession>A0AAV5DAS3</accession>
<dbReference type="CDD" id="cd00027">
    <property type="entry name" value="BRCT"/>
    <property type="match status" value="1"/>
</dbReference>
<feature type="region of interest" description="Disordered" evidence="2">
    <location>
        <begin position="275"/>
        <end position="306"/>
    </location>
</feature>
<dbReference type="PROSITE" id="PS50172">
    <property type="entry name" value="BRCT"/>
    <property type="match status" value="2"/>
</dbReference>
<reference evidence="4" key="1">
    <citation type="journal article" date="2018" name="DNA Res.">
        <title>Multiple hybrid de novo genome assembly of finger millet, an orphan allotetraploid crop.</title>
        <authorList>
            <person name="Hatakeyama M."/>
            <person name="Aluri S."/>
            <person name="Balachadran M.T."/>
            <person name="Sivarajan S.R."/>
            <person name="Patrignani A."/>
            <person name="Gruter S."/>
            <person name="Poveda L."/>
            <person name="Shimizu-Inatsugi R."/>
            <person name="Baeten J."/>
            <person name="Francoijs K.J."/>
            <person name="Nataraja K.N."/>
            <person name="Reddy Y.A.N."/>
            <person name="Phadnis S."/>
            <person name="Ravikumar R.L."/>
            <person name="Schlapbach R."/>
            <person name="Sreeman S.M."/>
            <person name="Shimizu K.K."/>
        </authorList>
    </citation>
    <scope>NUCLEOTIDE SEQUENCE</scope>
</reference>
<reference evidence="4" key="2">
    <citation type="submission" date="2021-12" db="EMBL/GenBank/DDBJ databases">
        <title>Resequencing data analysis of finger millet.</title>
        <authorList>
            <person name="Hatakeyama M."/>
            <person name="Aluri S."/>
            <person name="Balachadran M.T."/>
            <person name="Sivarajan S.R."/>
            <person name="Poveda L."/>
            <person name="Shimizu-Inatsugi R."/>
            <person name="Schlapbach R."/>
            <person name="Sreeman S.M."/>
            <person name="Shimizu K.K."/>
        </authorList>
    </citation>
    <scope>NUCLEOTIDE SEQUENCE</scope>
</reference>
<keyword evidence="5" id="KW-1185">Reference proteome</keyword>
<feature type="domain" description="BRCT" evidence="3">
    <location>
        <begin position="112"/>
        <end position="138"/>
    </location>
</feature>
<comment type="caution">
    <text evidence="4">The sequence shown here is derived from an EMBL/GenBank/DDBJ whole genome shotgun (WGS) entry which is preliminary data.</text>
</comment>
<protein>
    <recommendedName>
        <fullName evidence="3">BRCT domain-containing protein</fullName>
    </recommendedName>
</protein>
<evidence type="ECO:0000256" key="2">
    <source>
        <dbReference type="SAM" id="MobiDB-lite"/>
    </source>
</evidence>
<dbReference type="Pfam" id="PF12738">
    <property type="entry name" value="PTCB-BRCT"/>
    <property type="match status" value="1"/>
</dbReference>
<feature type="region of interest" description="Disordered" evidence="2">
    <location>
        <begin position="382"/>
        <end position="407"/>
    </location>
</feature>
<dbReference type="SUPFAM" id="SSF52113">
    <property type="entry name" value="BRCT domain"/>
    <property type="match status" value="3"/>
</dbReference>
<name>A0AAV5DAS3_ELECO</name>
<evidence type="ECO:0000256" key="1">
    <source>
        <dbReference type="ARBA" id="ARBA00022737"/>
    </source>
</evidence>
<dbReference type="SMART" id="SM00292">
    <property type="entry name" value="BRCT"/>
    <property type="match status" value="2"/>
</dbReference>
<dbReference type="PANTHER" id="PTHR13561">
    <property type="entry name" value="DNA REPLICATION REGULATOR DPB11-RELATED"/>
    <property type="match status" value="1"/>
</dbReference>
<dbReference type="GO" id="GO:0007095">
    <property type="term" value="P:mitotic G2 DNA damage checkpoint signaling"/>
    <property type="evidence" value="ECO:0007669"/>
    <property type="project" value="TreeGrafter"/>
</dbReference>
<dbReference type="Proteomes" id="UP001054889">
    <property type="component" value="Unassembled WGS sequence"/>
</dbReference>
<dbReference type="FunFam" id="3.40.50.10190:FF:000061">
    <property type="entry name" value="Transcription coactivator"/>
    <property type="match status" value="1"/>
</dbReference>
<dbReference type="PANTHER" id="PTHR13561:SF20">
    <property type="entry name" value="DNA TOPOISOMERASE 2-BINDING PROTEIN 1"/>
    <property type="match status" value="1"/>
</dbReference>
<evidence type="ECO:0000259" key="3">
    <source>
        <dbReference type="PROSITE" id="PS50172"/>
    </source>
</evidence>
<organism evidence="4 5">
    <name type="scientific">Eleusine coracana subsp. coracana</name>
    <dbReference type="NCBI Taxonomy" id="191504"/>
    <lineage>
        <taxon>Eukaryota</taxon>
        <taxon>Viridiplantae</taxon>
        <taxon>Streptophyta</taxon>
        <taxon>Embryophyta</taxon>
        <taxon>Tracheophyta</taxon>
        <taxon>Spermatophyta</taxon>
        <taxon>Magnoliopsida</taxon>
        <taxon>Liliopsida</taxon>
        <taxon>Poales</taxon>
        <taxon>Poaceae</taxon>
        <taxon>PACMAD clade</taxon>
        <taxon>Chloridoideae</taxon>
        <taxon>Cynodonteae</taxon>
        <taxon>Eleusininae</taxon>
        <taxon>Eleusine</taxon>
    </lineage>
</organism>
<dbReference type="AlphaFoldDB" id="A0AAV5DAS3"/>
<gene>
    <name evidence="4" type="primary">ga25174</name>
    <name evidence="4" type="ORF">PR202_ga25174</name>
</gene>
<dbReference type="InterPro" id="IPR036420">
    <property type="entry name" value="BRCT_dom_sf"/>
</dbReference>
<dbReference type="EMBL" id="BQKI01000013">
    <property type="protein sequence ID" value="GJN07350.1"/>
    <property type="molecule type" value="Genomic_DNA"/>
</dbReference>
<sequence length="447" mass="49092">MDGVKICCSGFEKAEKAKIGELVTAMGGLLQTNSSTDVNFVIVKDVMAAKYKWAVDTLKKPVVTLNWLEQCWIEHRVVPHEPYRIPPFTGLNICVTRLNQGDKYVVAKRWGNIHIVNPRWVEQCVARRACVDENSYLICESSSAPSGIKGSLKEQHNPEISSASASFQPVPTTSVDDSVSTSQFVPASLGDAAKNNNTDIVGASSAQETNQMQVDSHAIVDSEAENDDLYLSNCRISLVGFDDKEMLRLVMMIRNGGGSRHILLSERLTHIVLGAPSDENPARGNHASISKTRAARSAKSSQQNGMVNIDDYHPSAQVTSEMNSGSSKSSNVFKGKTFGFSNSFSHDKIFEPDNSAIVQEQKDAHSFGISRNWLNIQQKQDNTPDTKVQKLNSSPAPSPVPAPYYPFSETQTESQIVVYEEDLTGRQKIIDRVRSQSINATPSNETP</sequence>
<keyword evidence="1" id="KW-0677">Repeat</keyword>
<dbReference type="GO" id="GO:0033314">
    <property type="term" value="P:mitotic DNA replication checkpoint signaling"/>
    <property type="evidence" value="ECO:0007669"/>
    <property type="project" value="TreeGrafter"/>
</dbReference>